<dbReference type="InterPro" id="IPR037066">
    <property type="entry name" value="Plug_dom_sf"/>
</dbReference>
<gene>
    <name evidence="15" type="primary">cirA_4</name>
    <name evidence="15" type="ORF">ADICEAN_02392</name>
</gene>
<dbReference type="InterPro" id="IPR039426">
    <property type="entry name" value="TonB-dep_rcpt-like"/>
</dbReference>
<dbReference type="EMBL" id="AODQ01000057">
    <property type="protein sequence ID" value="EMR02461.1"/>
    <property type="molecule type" value="Genomic_DNA"/>
</dbReference>
<dbReference type="PANTHER" id="PTHR30069">
    <property type="entry name" value="TONB-DEPENDENT OUTER MEMBRANE RECEPTOR"/>
    <property type="match status" value="1"/>
</dbReference>
<evidence type="ECO:0000259" key="14">
    <source>
        <dbReference type="Pfam" id="PF07715"/>
    </source>
</evidence>
<evidence type="ECO:0000256" key="9">
    <source>
        <dbReference type="ARBA" id="ARBA00023237"/>
    </source>
</evidence>
<comment type="subcellular location">
    <subcellularLocation>
        <location evidence="1 10">Cell outer membrane</location>
        <topology evidence="1 10">Multi-pass membrane protein</topology>
    </subcellularLocation>
</comment>
<dbReference type="STRING" id="1279009.ADICEAN_02392"/>
<evidence type="ECO:0000256" key="10">
    <source>
        <dbReference type="PROSITE-ProRule" id="PRU01360"/>
    </source>
</evidence>
<feature type="domain" description="TonB-dependent receptor-like beta-barrel" evidence="13">
    <location>
        <begin position="269"/>
        <end position="698"/>
    </location>
</feature>
<reference evidence="15 16" key="1">
    <citation type="journal article" date="2013" name="Genome Announc.">
        <title>Draft Genome Sequence of Cesiribacter andamanensis Strain AMV16T, Isolated from a Soil Sample from a Mud Volcano in the Andaman Islands, India.</title>
        <authorList>
            <person name="Shivaji S."/>
            <person name="Ara S."/>
            <person name="Begum Z."/>
            <person name="Srinivas T.N."/>
            <person name="Singh A."/>
            <person name="Kumar Pinnaka A."/>
        </authorList>
    </citation>
    <scope>NUCLEOTIDE SEQUENCE [LARGE SCALE GENOMIC DNA]</scope>
    <source>
        <strain evidence="15 16">AMV16</strain>
    </source>
</reference>
<dbReference type="SUPFAM" id="SSF56935">
    <property type="entry name" value="Porins"/>
    <property type="match status" value="1"/>
</dbReference>
<dbReference type="AlphaFoldDB" id="M7N5F7"/>
<dbReference type="RefSeq" id="WP_009195783.1">
    <property type="nucleotide sequence ID" value="NZ_AODQ01000057.1"/>
</dbReference>
<dbReference type="InterPro" id="IPR036942">
    <property type="entry name" value="Beta-barrel_TonB_sf"/>
</dbReference>
<dbReference type="Gene3D" id="2.60.40.1120">
    <property type="entry name" value="Carboxypeptidase-like, regulatory domain"/>
    <property type="match status" value="1"/>
</dbReference>
<dbReference type="GO" id="GO:0044718">
    <property type="term" value="P:siderophore transmembrane transport"/>
    <property type="evidence" value="ECO:0007669"/>
    <property type="project" value="TreeGrafter"/>
</dbReference>
<keyword evidence="7 10" id="KW-0472">Membrane</keyword>
<keyword evidence="9 10" id="KW-0998">Cell outer membrane</keyword>
<keyword evidence="6 11" id="KW-0798">TonB box</keyword>
<feature type="chain" id="PRO_5004081680" evidence="12">
    <location>
        <begin position="22"/>
        <end position="766"/>
    </location>
</feature>
<dbReference type="InterPro" id="IPR013784">
    <property type="entry name" value="Carb-bd-like_fold"/>
</dbReference>
<keyword evidence="16" id="KW-1185">Reference proteome</keyword>
<feature type="domain" description="TonB-dependent receptor plug" evidence="14">
    <location>
        <begin position="122"/>
        <end position="226"/>
    </location>
</feature>
<organism evidence="15 16">
    <name type="scientific">Cesiribacter andamanensis AMV16</name>
    <dbReference type="NCBI Taxonomy" id="1279009"/>
    <lineage>
        <taxon>Bacteria</taxon>
        <taxon>Pseudomonadati</taxon>
        <taxon>Bacteroidota</taxon>
        <taxon>Cytophagia</taxon>
        <taxon>Cytophagales</taxon>
        <taxon>Cesiribacteraceae</taxon>
        <taxon>Cesiribacter</taxon>
    </lineage>
</organism>
<evidence type="ECO:0000256" key="2">
    <source>
        <dbReference type="ARBA" id="ARBA00022448"/>
    </source>
</evidence>
<evidence type="ECO:0000256" key="12">
    <source>
        <dbReference type="SAM" id="SignalP"/>
    </source>
</evidence>
<keyword evidence="4 10" id="KW-0812">Transmembrane</keyword>
<dbReference type="Gene3D" id="2.40.170.20">
    <property type="entry name" value="TonB-dependent receptor, beta-barrel domain"/>
    <property type="match status" value="1"/>
</dbReference>
<accession>M7N5F7</accession>
<evidence type="ECO:0000256" key="3">
    <source>
        <dbReference type="ARBA" id="ARBA00022452"/>
    </source>
</evidence>
<evidence type="ECO:0000313" key="16">
    <source>
        <dbReference type="Proteomes" id="UP000011910"/>
    </source>
</evidence>
<dbReference type="SUPFAM" id="SSF49452">
    <property type="entry name" value="Starch-binding domain-like"/>
    <property type="match status" value="1"/>
</dbReference>
<evidence type="ECO:0000256" key="4">
    <source>
        <dbReference type="ARBA" id="ARBA00022692"/>
    </source>
</evidence>
<dbReference type="GO" id="GO:0015344">
    <property type="term" value="F:siderophore uptake transmembrane transporter activity"/>
    <property type="evidence" value="ECO:0007669"/>
    <property type="project" value="TreeGrafter"/>
</dbReference>
<evidence type="ECO:0000256" key="7">
    <source>
        <dbReference type="ARBA" id="ARBA00023136"/>
    </source>
</evidence>
<evidence type="ECO:0000256" key="8">
    <source>
        <dbReference type="ARBA" id="ARBA00023170"/>
    </source>
</evidence>
<dbReference type="Proteomes" id="UP000011910">
    <property type="component" value="Unassembled WGS sequence"/>
</dbReference>
<comment type="caution">
    <text evidence="15">The sequence shown here is derived from an EMBL/GenBank/DDBJ whole genome shotgun (WGS) entry which is preliminary data.</text>
</comment>
<comment type="similarity">
    <text evidence="10 11">Belongs to the TonB-dependent receptor family.</text>
</comment>
<proteinExistence type="inferred from homology"/>
<feature type="signal peptide" evidence="12">
    <location>
        <begin position="1"/>
        <end position="21"/>
    </location>
</feature>
<evidence type="ECO:0000313" key="15">
    <source>
        <dbReference type="EMBL" id="EMR02461.1"/>
    </source>
</evidence>
<dbReference type="InterPro" id="IPR000531">
    <property type="entry name" value="Beta-barrel_TonB"/>
</dbReference>
<evidence type="ECO:0000259" key="13">
    <source>
        <dbReference type="Pfam" id="PF00593"/>
    </source>
</evidence>
<dbReference type="Pfam" id="PF13715">
    <property type="entry name" value="CarbopepD_reg_2"/>
    <property type="match status" value="1"/>
</dbReference>
<protein>
    <submittedName>
        <fullName evidence="15">Colicin I receptor</fullName>
    </submittedName>
</protein>
<dbReference type="PROSITE" id="PS52016">
    <property type="entry name" value="TONB_DEPENDENT_REC_3"/>
    <property type="match status" value="1"/>
</dbReference>
<dbReference type="GO" id="GO:0009279">
    <property type="term" value="C:cell outer membrane"/>
    <property type="evidence" value="ECO:0007669"/>
    <property type="project" value="UniProtKB-SubCell"/>
</dbReference>
<keyword evidence="3 10" id="KW-1134">Transmembrane beta strand</keyword>
<keyword evidence="2 10" id="KW-0813">Transport</keyword>
<evidence type="ECO:0000256" key="5">
    <source>
        <dbReference type="ARBA" id="ARBA00022729"/>
    </source>
</evidence>
<dbReference type="PANTHER" id="PTHR30069:SF29">
    <property type="entry name" value="HEMOGLOBIN AND HEMOGLOBIN-HAPTOGLOBIN-BINDING PROTEIN 1-RELATED"/>
    <property type="match status" value="1"/>
</dbReference>
<evidence type="ECO:0000256" key="11">
    <source>
        <dbReference type="RuleBase" id="RU003357"/>
    </source>
</evidence>
<keyword evidence="5 12" id="KW-0732">Signal</keyword>
<dbReference type="InterPro" id="IPR012910">
    <property type="entry name" value="Plug_dom"/>
</dbReference>
<dbReference type="Gene3D" id="2.170.130.10">
    <property type="entry name" value="TonB-dependent receptor, plug domain"/>
    <property type="match status" value="1"/>
</dbReference>
<dbReference type="eggNOG" id="COG4771">
    <property type="taxonomic scope" value="Bacteria"/>
</dbReference>
<evidence type="ECO:0000256" key="6">
    <source>
        <dbReference type="ARBA" id="ARBA00023077"/>
    </source>
</evidence>
<name>M7N5F7_9BACT</name>
<dbReference type="Pfam" id="PF07715">
    <property type="entry name" value="Plug"/>
    <property type="match status" value="1"/>
</dbReference>
<keyword evidence="8 15" id="KW-0675">Receptor</keyword>
<evidence type="ECO:0000256" key="1">
    <source>
        <dbReference type="ARBA" id="ARBA00004571"/>
    </source>
</evidence>
<sequence>MMKKLLFTLCSLLLLVHLAAAQTAVLYGSVRAESGPLEFASVGIPGSPWGTYTDADGRYRIEGIPAGSYQLQVSLVGYEGVQRSIRLQAGQQLQLDVELQPSAREALQEVVVTGTLREVNRLDSPVPVEVYNPSFFRKNPTPTVFEALQQVNGVRPQLNCNVCNTGDIHINGLEGPYTMVLLDGMPIVSSLASVYGLSGIPNALIERVEVVKGPAASLYGSEAIGGLINIITKDPQQAPLLSADVFTSSWLEHSADLGLKLQAGQKATVLNGLSYYHYRTPLDKNADGFTDVTLQQRISLFQKWHFRRRSDRLFSLAGRYLYEDRWGGDMRWTPAYRGGGSLYGESIYTSRWELIGAYQLPLPEQVLLRFSYNQHRQNSVYGTVPFLARQNIAFAQLSWDKPLGRHTLLTGLALRHTFYDDNTPATASPDAARPLNQPDNTWLPGLFVQQEWQLHPRHQLLTGLRYDYHARHGSIYTPRLAYKWKAGEDRLLRLNAGTGFRVVNLFTEDHAALTGAREIEVPTSLAPERSINTNLNYTHRLLTTSSLFLSLEATAFYTYFSNRILPDYETDPGKIIYSNLQGHGLSRGLSLDIDADFKSGLKLLAGATLLDVVTVEGGRRQRQLLTERFSGNWAVSYPLRRLQLSLDYTGTLYSPMRLPLLGPLDPRPATSPWWSLQNIQLTYKGLRRLEVYGGIKNLLNWTPSRGTPFLIARAHDPFDKQVQFDAAGQPQATSENPYALTFDPTYMWAPNQGMRAFLGIRLTVDK</sequence>
<dbReference type="GO" id="GO:0030246">
    <property type="term" value="F:carbohydrate binding"/>
    <property type="evidence" value="ECO:0007669"/>
    <property type="project" value="InterPro"/>
</dbReference>
<dbReference type="PATRIC" id="fig|1279009.4.peg.2422"/>
<dbReference type="Pfam" id="PF00593">
    <property type="entry name" value="TonB_dep_Rec_b-barrel"/>
    <property type="match status" value="1"/>
</dbReference>